<dbReference type="GO" id="GO:0008240">
    <property type="term" value="F:tripeptidyl-peptidase activity"/>
    <property type="evidence" value="ECO:0007669"/>
    <property type="project" value="TreeGrafter"/>
</dbReference>
<comment type="caution">
    <text evidence="8">Lacks conserved residue(s) required for the propagation of feature annotation.</text>
</comment>
<accession>A0AAE0WUJ1</accession>
<dbReference type="Pfam" id="PF09286">
    <property type="entry name" value="Pro-kuma_activ"/>
    <property type="match status" value="1"/>
</dbReference>
<keyword evidence="11" id="KW-1185">Reference proteome</keyword>
<sequence>MDVSHPDSTNYGNHLSADDVHDIFAPSEETTQAVKAWSVSSGVEEEDIMHYTNRGWLAVDLPVTQVESMLGVEYYEHEDSQGRTRVGCDEYHLPAHLSEHVDFIKPGIVLSAPLRKRVLKRDGEQSGPPRGGPGWGWGPPHYPSHPWPHWNLLLALADYHLMFRIVVSISLLYDIPNAKYSDPANKLGIFEYGDVFAQGDIDKFFAKFAPQIPQGTAPQVDSIDGGEAPVAVNSLYNTGESDVGLSLGYALIYPQQIIVYQTDDIPTTTGERNNGGYAGFLNDFIDAIDGSYCNYTAYGITGNSPGTDPSWPDPEQGGYKGQLMCGTYSLTRGLSASYGEPEIDLPKPYVERHCNEFMELGLQGHSVLFSSSDFCVGGSPDPNRNNCISSTTMNNSIYNPDYPSGCPYITSVGGTRLYPNDTINDPESAMSVNLTAFNIATGEGTPTETDAYFGSGGGFSNYFSPPAYQQAAVAKYLAEHNDQKSYIVNSDASNIGENNGVYKRAGRGYPDVSANGAFLQIFNNATQITIFGTSLSAPIFGSVLTLLNEELTRAGKPPVGFVNPALYAHPYVLNDITNGSNANCGGPGFETAVGWDPVTGLGTPDYPRMLELFMGLK</sequence>
<evidence type="ECO:0000256" key="5">
    <source>
        <dbReference type="ARBA" id="ARBA00022825"/>
    </source>
</evidence>
<feature type="binding site" evidence="8">
    <location>
        <position position="576"/>
    </location>
    <ligand>
        <name>Ca(2+)</name>
        <dbReference type="ChEBI" id="CHEBI:29108"/>
    </ligand>
</feature>
<dbReference type="InterPro" id="IPR036852">
    <property type="entry name" value="Peptidase_S8/S53_dom_sf"/>
</dbReference>
<comment type="subcellular location">
    <subcellularLocation>
        <location evidence="1">Secreted</location>
        <location evidence="1">Extracellular space</location>
    </subcellularLocation>
</comment>
<comment type="caution">
    <text evidence="10">The sequence shown here is derived from an EMBL/GenBank/DDBJ whole genome shotgun (WGS) entry which is preliminary data.</text>
</comment>
<comment type="cofactor">
    <cofactor evidence="8">
        <name>Ca(2+)</name>
        <dbReference type="ChEBI" id="CHEBI:29108"/>
    </cofactor>
    <text evidence="8">Binds 1 Ca(2+) ion per subunit.</text>
</comment>
<dbReference type="PROSITE" id="PS51695">
    <property type="entry name" value="SEDOLISIN"/>
    <property type="match status" value="1"/>
</dbReference>
<keyword evidence="4" id="KW-0378">Hydrolase</keyword>
<evidence type="ECO:0000259" key="9">
    <source>
        <dbReference type="PROSITE" id="PS51695"/>
    </source>
</evidence>
<keyword evidence="5" id="KW-0720">Serine protease</keyword>
<dbReference type="GO" id="GO:0004252">
    <property type="term" value="F:serine-type endopeptidase activity"/>
    <property type="evidence" value="ECO:0007669"/>
    <property type="project" value="InterPro"/>
</dbReference>
<dbReference type="PANTHER" id="PTHR14218:SF19">
    <property type="entry name" value="SERINE PROTEASE AORO, PUTATIVE (AFU_ORTHOLOGUE AFUA_6G10250)-RELATED"/>
    <property type="match status" value="1"/>
</dbReference>
<organism evidence="10 11">
    <name type="scientific">Recurvomyces mirabilis</name>
    <dbReference type="NCBI Taxonomy" id="574656"/>
    <lineage>
        <taxon>Eukaryota</taxon>
        <taxon>Fungi</taxon>
        <taxon>Dikarya</taxon>
        <taxon>Ascomycota</taxon>
        <taxon>Pezizomycotina</taxon>
        <taxon>Dothideomycetes</taxon>
        <taxon>Dothideomycetidae</taxon>
        <taxon>Mycosphaerellales</taxon>
        <taxon>Teratosphaeriaceae</taxon>
        <taxon>Recurvomyces</taxon>
    </lineage>
</organism>
<keyword evidence="6 8" id="KW-0106">Calcium</keyword>
<dbReference type="SUPFAM" id="SSF52743">
    <property type="entry name" value="Subtilisin-like"/>
    <property type="match status" value="1"/>
</dbReference>
<dbReference type="SMART" id="SM00944">
    <property type="entry name" value="Pro-kuma_activ"/>
    <property type="match status" value="1"/>
</dbReference>
<dbReference type="AlphaFoldDB" id="A0AAE0WUJ1"/>
<evidence type="ECO:0000256" key="3">
    <source>
        <dbReference type="ARBA" id="ARBA00022723"/>
    </source>
</evidence>
<dbReference type="GO" id="GO:0005576">
    <property type="term" value="C:extracellular region"/>
    <property type="evidence" value="ECO:0007669"/>
    <property type="project" value="UniProtKB-SubCell"/>
</dbReference>
<dbReference type="Gene3D" id="3.40.50.200">
    <property type="entry name" value="Peptidase S8/S53 domain"/>
    <property type="match status" value="1"/>
</dbReference>
<keyword evidence="2" id="KW-0645">Protease</keyword>
<evidence type="ECO:0000256" key="1">
    <source>
        <dbReference type="ARBA" id="ARBA00004239"/>
    </source>
</evidence>
<dbReference type="InterPro" id="IPR050819">
    <property type="entry name" value="Tripeptidyl-peptidase_I"/>
</dbReference>
<feature type="binding site" evidence="8">
    <location>
        <position position="575"/>
    </location>
    <ligand>
        <name>Ca(2+)</name>
        <dbReference type="ChEBI" id="CHEBI:29108"/>
    </ligand>
</feature>
<evidence type="ECO:0000256" key="7">
    <source>
        <dbReference type="ARBA" id="ARBA00023145"/>
    </source>
</evidence>
<dbReference type="GO" id="GO:0046872">
    <property type="term" value="F:metal ion binding"/>
    <property type="evidence" value="ECO:0007669"/>
    <property type="project" value="UniProtKB-UniRule"/>
</dbReference>
<dbReference type="CDD" id="cd04056">
    <property type="entry name" value="Peptidases_S53"/>
    <property type="match status" value="1"/>
</dbReference>
<reference evidence="10" key="1">
    <citation type="submission" date="2023-07" db="EMBL/GenBank/DDBJ databases">
        <title>Black Yeasts Isolated from many extreme environments.</title>
        <authorList>
            <person name="Coleine C."/>
            <person name="Stajich J.E."/>
            <person name="Selbmann L."/>
        </authorList>
    </citation>
    <scope>NUCLEOTIDE SEQUENCE</scope>
    <source>
        <strain evidence="10">CCFEE 5485</strain>
    </source>
</reference>
<keyword evidence="3 8" id="KW-0479">Metal-binding</keyword>
<dbReference type="EMBL" id="JAUTXT010000005">
    <property type="protein sequence ID" value="KAK3678058.1"/>
    <property type="molecule type" value="Genomic_DNA"/>
</dbReference>
<gene>
    <name evidence="10" type="ORF">LTR78_002153</name>
</gene>
<evidence type="ECO:0000313" key="10">
    <source>
        <dbReference type="EMBL" id="KAK3678058.1"/>
    </source>
</evidence>
<protein>
    <recommendedName>
        <fullName evidence="9">Peptidase S53 domain-containing protein</fullName>
    </recommendedName>
</protein>
<dbReference type="PANTHER" id="PTHR14218">
    <property type="entry name" value="PROTEASE S8 TRIPEPTIDYL PEPTIDASE I CLN2"/>
    <property type="match status" value="1"/>
</dbReference>
<dbReference type="GO" id="GO:0006508">
    <property type="term" value="P:proteolysis"/>
    <property type="evidence" value="ECO:0007669"/>
    <property type="project" value="UniProtKB-KW"/>
</dbReference>
<dbReference type="SUPFAM" id="SSF54897">
    <property type="entry name" value="Protease propeptides/inhibitors"/>
    <property type="match status" value="1"/>
</dbReference>
<dbReference type="Proteomes" id="UP001274830">
    <property type="component" value="Unassembled WGS sequence"/>
</dbReference>
<dbReference type="CDD" id="cd11377">
    <property type="entry name" value="Pro-peptidase_S53"/>
    <property type="match status" value="1"/>
</dbReference>
<evidence type="ECO:0000313" key="11">
    <source>
        <dbReference type="Proteomes" id="UP001274830"/>
    </source>
</evidence>
<dbReference type="InterPro" id="IPR015366">
    <property type="entry name" value="S53_propep"/>
</dbReference>
<keyword evidence="7" id="KW-0865">Zymogen</keyword>
<evidence type="ECO:0000256" key="8">
    <source>
        <dbReference type="PROSITE-ProRule" id="PRU01032"/>
    </source>
</evidence>
<proteinExistence type="predicted"/>
<feature type="domain" description="Peptidase S53" evidence="9">
    <location>
        <begin position="163"/>
        <end position="616"/>
    </location>
</feature>
<evidence type="ECO:0000256" key="6">
    <source>
        <dbReference type="ARBA" id="ARBA00022837"/>
    </source>
</evidence>
<evidence type="ECO:0000256" key="2">
    <source>
        <dbReference type="ARBA" id="ARBA00022670"/>
    </source>
</evidence>
<feature type="binding site" evidence="8">
    <location>
        <position position="594"/>
    </location>
    <ligand>
        <name>Ca(2+)</name>
        <dbReference type="ChEBI" id="CHEBI:29108"/>
    </ligand>
</feature>
<dbReference type="InterPro" id="IPR030400">
    <property type="entry name" value="Sedolisin_dom"/>
</dbReference>
<name>A0AAE0WUJ1_9PEZI</name>
<feature type="binding site" evidence="8">
    <location>
        <position position="596"/>
    </location>
    <ligand>
        <name>Ca(2+)</name>
        <dbReference type="ChEBI" id="CHEBI:29108"/>
    </ligand>
</feature>
<evidence type="ECO:0000256" key="4">
    <source>
        <dbReference type="ARBA" id="ARBA00022801"/>
    </source>
</evidence>